<dbReference type="InterPro" id="IPR008949">
    <property type="entry name" value="Isoprenoid_synthase_dom_sf"/>
</dbReference>
<name>A0A1H0WDS6_9PSEU</name>
<comment type="cofactor">
    <cofactor evidence="2">
        <name>Mg(2+)</name>
        <dbReference type="ChEBI" id="CHEBI:18420"/>
    </cofactor>
</comment>
<proteinExistence type="inferred from homology"/>
<dbReference type="AlphaFoldDB" id="A0A1H0WDS6"/>
<dbReference type="EMBL" id="FNIX01000018">
    <property type="protein sequence ID" value="SDP88743.1"/>
    <property type="molecule type" value="Genomic_DNA"/>
</dbReference>
<gene>
    <name evidence="3" type="ORF">SAMN05421507_118139</name>
</gene>
<dbReference type="PANTHER" id="PTHR35201:SF4">
    <property type="entry name" value="BETA-PINACENE SYNTHASE-RELATED"/>
    <property type="match status" value="1"/>
</dbReference>
<keyword evidence="1 2" id="KW-0456">Lyase</keyword>
<dbReference type="Proteomes" id="UP000199691">
    <property type="component" value="Unassembled WGS sequence"/>
</dbReference>
<dbReference type="SFLD" id="SFLDS00005">
    <property type="entry name" value="Isoprenoid_Synthase_Type_I"/>
    <property type="match status" value="1"/>
</dbReference>
<protein>
    <recommendedName>
        <fullName evidence="2">Terpene synthase</fullName>
        <ecNumber evidence="2">4.2.3.-</ecNumber>
    </recommendedName>
</protein>
<comment type="similarity">
    <text evidence="2">Belongs to the terpene synthase family.</text>
</comment>
<dbReference type="GO" id="GO:0010333">
    <property type="term" value="F:terpene synthase activity"/>
    <property type="evidence" value="ECO:0007669"/>
    <property type="project" value="InterPro"/>
</dbReference>
<evidence type="ECO:0000313" key="4">
    <source>
        <dbReference type="Proteomes" id="UP000199691"/>
    </source>
</evidence>
<dbReference type="InterPro" id="IPR034686">
    <property type="entry name" value="Terpene_cyclase-like_2"/>
</dbReference>
<dbReference type="STRING" id="641025.SAMN05421507_118139"/>
<evidence type="ECO:0000313" key="3">
    <source>
        <dbReference type="EMBL" id="SDP88743.1"/>
    </source>
</evidence>
<reference evidence="4" key="1">
    <citation type="submission" date="2016-10" db="EMBL/GenBank/DDBJ databases">
        <authorList>
            <person name="Varghese N."/>
            <person name="Submissions S."/>
        </authorList>
    </citation>
    <scope>NUCLEOTIDE SEQUENCE [LARGE SCALE GENOMIC DNA]</scope>
    <source>
        <strain evidence="4">CGMCC 4.6609</strain>
    </source>
</reference>
<dbReference type="OrthoDB" id="2989600at2"/>
<dbReference type="SUPFAM" id="SSF48576">
    <property type="entry name" value="Terpenoid synthases"/>
    <property type="match status" value="1"/>
</dbReference>
<keyword evidence="2" id="KW-0479">Metal-binding</keyword>
<evidence type="ECO:0000256" key="2">
    <source>
        <dbReference type="RuleBase" id="RU366034"/>
    </source>
</evidence>
<organism evidence="3 4">
    <name type="scientific">Lentzea jiangxiensis</name>
    <dbReference type="NCBI Taxonomy" id="641025"/>
    <lineage>
        <taxon>Bacteria</taxon>
        <taxon>Bacillati</taxon>
        <taxon>Actinomycetota</taxon>
        <taxon>Actinomycetes</taxon>
        <taxon>Pseudonocardiales</taxon>
        <taxon>Pseudonocardiaceae</taxon>
        <taxon>Lentzea</taxon>
    </lineage>
</organism>
<sequence length="352" mass="39211">MTVNDTTVLWCPIPAGIHPHWQQWERNTITWLESFELDDEQRETGRLGAIIAGELAGRTLPDVADPPGAQFSTDSLMWLFAFDDAYCDEGRYSHDPASMAILVAEMGRIVETGDTTSSSPLARALADLRRRLDLLANSAQAARWTRTMKDYLGYQVWEAAHRSTGTTPTLDQYAVARIRNGSMEVCAMTLDIAAGYEVPAAEIDLPAVRALTEMACALVGYDNDIASYYKEHERSDDKINFIDVIANQYGVIAEEALRTAIALRDAVLDRYVDLRDAMEPLVSPGTRRYFDGLSAWIRGNLDWSANTARYRRPDRPTVAVSEERECDVRMQTPPVGIAWWWAEGLTAGPATA</sequence>
<keyword evidence="4" id="KW-1185">Reference proteome</keyword>
<dbReference type="RefSeq" id="WP_090103051.1">
    <property type="nucleotide sequence ID" value="NZ_FNIX01000018.1"/>
</dbReference>
<evidence type="ECO:0000256" key="1">
    <source>
        <dbReference type="ARBA" id="ARBA00023239"/>
    </source>
</evidence>
<dbReference type="PANTHER" id="PTHR35201">
    <property type="entry name" value="TERPENE SYNTHASE"/>
    <property type="match status" value="1"/>
</dbReference>
<dbReference type="Gene3D" id="1.10.600.10">
    <property type="entry name" value="Farnesyl Diphosphate Synthase"/>
    <property type="match status" value="1"/>
</dbReference>
<dbReference type="EC" id="4.2.3.-" evidence="2"/>
<dbReference type="Pfam" id="PF19086">
    <property type="entry name" value="Terpene_syn_C_2"/>
    <property type="match status" value="1"/>
</dbReference>
<accession>A0A1H0WDS6</accession>
<keyword evidence="2" id="KW-0460">Magnesium</keyword>
<dbReference type="SFLD" id="SFLDG01020">
    <property type="entry name" value="Terpene_Cyclase_Like_2"/>
    <property type="match status" value="1"/>
</dbReference>
<dbReference type="GO" id="GO:0046872">
    <property type="term" value="F:metal ion binding"/>
    <property type="evidence" value="ECO:0007669"/>
    <property type="project" value="UniProtKB-KW"/>
</dbReference>